<dbReference type="RefSeq" id="XP_066657796.1">
    <property type="nucleotide sequence ID" value="XM_066803928.1"/>
</dbReference>
<dbReference type="Gene3D" id="3.90.1200.10">
    <property type="match status" value="1"/>
</dbReference>
<sequence>MDRLQGQNDAQKIVSAEERDQNPRACPLLDEHGCERVIKSILNVPADDVIDDIYWGPVMRISKSTVVELVKSHIDPASAIPEPECMVECIEQGAWNRAFLVRISSEKFILRVPSLGVRGVWNRHKALQLRSSALSMRWIRNNTRIPVPEVLAYDITHKNEIGHPFTLMRHVSGTQICDVWDDDDGSDAEFEAKRLRILDSVAETAAQLQTISFTHSGMLHFDDESATRPRVGLTYHLCEDGVKGDNRLVHETSLTDPIASSHENFCFRLETWWDLQTDDGYDLPEDPDALVLLKGQHEILRLLVDCLPFARAQEGQAVQETFVLAHPDFDWQNIMVDDEGNVTGVIDWDCTRAVSRFLGYAALPLWLGKGYVACLVLSGSVWSSPERFQYYRAFYASAMAKAMHGKGDCAYTHKSILFLALEDALKYPNRTLCFLQKIVHLVLPGTDVMYFLKRIGTEGLVDQDKGLFQELFRCAPGADPRFPI</sequence>
<accession>A0ABR1M094</accession>
<reference evidence="2 3" key="1">
    <citation type="submission" date="2024-04" db="EMBL/GenBank/DDBJ databases">
        <title>Phyllosticta paracitricarpa is synonymous to the EU quarantine fungus P. citricarpa based on phylogenomic analyses.</title>
        <authorList>
            <consortium name="Lawrence Berkeley National Laboratory"/>
            <person name="Van ingen-buijs V.A."/>
            <person name="Van westerhoven A.C."/>
            <person name="Haridas S."/>
            <person name="Skiadas P."/>
            <person name="Martin F."/>
            <person name="Groenewald J.Z."/>
            <person name="Crous P.W."/>
            <person name="Seidl M.F."/>
        </authorList>
    </citation>
    <scope>NUCLEOTIDE SEQUENCE [LARGE SCALE GENOMIC DNA]</scope>
    <source>
        <strain evidence="2 3">CPC 17464</strain>
    </source>
</reference>
<dbReference type="GeneID" id="92036834"/>
<dbReference type="SUPFAM" id="SSF56112">
    <property type="entry name" value="Protein kinase-like (PK-like)"/>
    <property type="match status" value="1"/>
</dbReference>
<protein>
    <submittedName>
        <fullName evidence="2">Kinase-like domain-containing protein</fullName>
    </submittedName>
</protein>
<feature type="domain" description="Aminoglycoside phosphotransferase" evidence="1">
    <location>
        <begin position="90"/>
        <end position="351"/>
    </location>
</feature>
<dbReference type="Proteomes" id="UP001360953">
    <property type="component" value="Unassembled WGS sequence"/>
</dbReference>
<dbReference type="PANTHER" id="PTHR21310">
    <property type="entry name" value="AMINOGLYCOSIDE PHOSPHOTRANSFERASE-RELATED-RELATED"/>
    <property type="match status" value="1"/>
</dbReference>
<gene>
    <name evidence="2" type="ORF">J3D65DRAFT_691933</name>
</gene>
<dbReference type="InterPro" id="IPR011009">
    <property type="entry name" value="Kinase-like_dom_sf"/>
</dbReference>
<dbReference type="Gene3D" id="3.30.200.20">
    <property type="entry name" value="Phosphorylase Kinase, domain 1"/>
    <property type="match status" value="1"/>
</dbReference>
<dbReference type="InterPro" id="IPR051678">
    <property type="entry name" value="AGP_Transferase"/>
</dbReference>
<evidence type="ECO:0000259" key="1">
    <source>
        <dbReference type="Pfam" id="PF01636"/>
    </source>
</evidence>
<dbReference type="PANTHER" id="PTHR21310:SF51">
    <property type="entry name" value="AMINOGLYCOSIDE PHOSPHOTRANSFERASE DOMAIN-CONTAINING PROTEIN"/>
    <property type="match status" value="1"/>
</dbReference>
<evidence type="ECO:0000313" key="3">
    <source>
        <dbReference type="Proteomes" id="UP001360953"/>
    </source>
</evidence>
<organism evidence="2 3">
    <name type="scientific">Phyllosticta citribraziliensis</name>
    <dbReference type="NCBI Taxonomy" id="989973"/>
    <lineage>
        <taxon>Eukaryota</taxon>
        <taxon>Fungi</taxon>
        <taxon>Dikarya</taxon>
        <taxon>Ascomycota</taxon>
        <taxon>Pezizomycotina</taxon>
        <taxon>Dothideomycetes</taxon>
        <taxon>Dothideomycetes incertae sedis</taxon>
        <taxon>Botryosphaeriales</taxon>
        <taxon>Phyllostictaceae</taxon>
        <taxon>Phyllosticta</taxon>
    </lineage>
</organism>
<keyword evidence="3" id="KW-1185">Reference proteome</keyword>
<comment type="caution">
    <text evidence="2">The sequence shown here is derived from an EMBL/GenBank/DDBJ whole genome shotgun (WGS) entry which is preliminary data.</text>
</comment>
<name>A0ABR1M094_9PEZI</name>
<dbReference type="Pfam" id="PF01636">
    <property type="entry name" value="APH"/>
    <property type="match status" value="1"/>
</dbReference>
<proteinExistence type="predicted"/>
<dbReference type="InterPro" id="IPR002575">
    <property type="entry name" value="Aminoglycoside_PTrfase"/>
</dbReference>
<dbReference type="EMBL" id="JBBPEH010000003">
    <property type="protein sequence ID" value="KAK7540865.1"/>
    <property type="molecule type" value="Genomic_DNA"/>
</dbReference>
<evidence type="ECO:0000313" key="2">
    <source>
        <dbReference type="EMBL" id="KAK7540865.1"/>
    </source>
</evidence>